<reference evidence="2 3" key="1">
    <citation type="submission" date="2024-09" db="EMBL/GenBank/DDBJ databases">
        <authorList>
            <person name="Sun Q."/>
            <person name="Mori K."/>
        </authorList>
    </citation>
    <scope>NUCLEOTIDE SEQUENCE [LARGE SCALE GENOMIC DNA]</scope>
    <source>
        <strain evidence="2 3">TISTR 1856</strain>
    </source>
</reference>
<dbReference type="PANTHER" id="PTHR42705">
    <property type="entry name" value="BIFUNCTIONAL NON-HOMOLOGOUS END JOINING PROTEIN LIGD"/>
    <property type="match status" value="1"/>
</dbReference>
<organism evidence="2 3">
    <name type="scientific">Kineococcus gynurae</name>
    <dbReference type="NCBI Taxonomy" id="452979"/>
    <lineage>
        <taxon>Bacteria</taxon>
        <taxon>Bacillati</taxon>
        <taxon>Actinomycetota</taxon>
        <taxon>Actinomycetes</taxon>
        <taxon>Kineosporiales</taxon>
        <taxon>Kineosporiaceae</taxon>
        <taxon>Kineococcus</taxon>
    </lineage>
</organism>
<dbReference type="EMBL" id="JBHMDM010000004">
    <property type="protein sequence ID" value="MFB9376862.1"/>
    <property type="molecule type" value="Genomic_DNA"/>
</dbReference>
<dbReference type="CDD" id="cd04863">
    <property type="entry name" value="MtLigD_Pol_like"/>
    <property type="match status" value="1"/>
</dbReference>
<dbReference type="InterPro" id="IPR052171">
    <property type="entry name" value="NHEJ_LigD"/>
</dbReference>
<sequence length="315" mass="33998">MPAEPADAGQVVAVEGRRLVLRRLEKVLYPATADTPAVTKAEVIGYVQAVAPALLAQIANRPLTRKRWVDGVTGPTFFEKNVPRGTPDWIRTVTLDAPGSTKNREQVTYPVVEDLAGLVWLLNLAALELHVPQWSVGPRGGVRDPDRLVVDLDPGEGAGLAECAEVALAVRERLADDGLKCLPVTSGSKGIQLYARISGRQDADVVREYARRLAEGLARDRPELVVSRMTKVLRGGKVLLDWSQNNAAKTTIAPYSPRGRTRPCAAAPRTWDELADGEALRQLPLTEVAARYAADGDLLTPLHPDADPGPRVPTG</sequence>
<evidence type="ECO:0000259" key="1">
    <source>
        <dbReference type="Pfam" id="PF21686"/>
    </source>
</evidence>
<name>A0ABV5LRZ4_9ACTN</name>
<dbReference type="EC" id="6.5.1.1" evidence="2"/>
<dbReference type="Gene3D" id="3.90.920.10">
    <property type="entry name" value="DNA primase, PRIM domain"/>
    <property type="match status" value="1"/>
</dbReference>
<evidence type="ECO:0000313" key="2">
    <source>
        <dbReference type="EMBL" id="MFB9376862.1"/>
    </source>
</evidence>
<gene>
    <name evidence="2" type="primary">ligD</name>
    <name evidence="2" type="ORF">ACFFVI_07765</name>
</gene>
<dbReference type="RefSeq" id="WP_380135629.1">
    <property type="nucleotide sequence ID" value="NZ_JBHLUI010000003.1"/>
</dbReference>
<proteinExistence type="predicted"/>
<keyword evidence="2" id="KW-0436">Ligase</keyword>
<dbReference type="InterPro" id="IPR014145">
    <property type="entry name" value="LigD_pol_dom"/>
</dbReference>
<dbReference type="PANTHER" id="PTHR42705:SF2">
    <property type="entry name" value="BIFUNCTIONAL NON-HOMOLOGOUS END JOINING PROTEIN LIGD"/>
    <property type="match status" value="1"/>
</dbReference>
<feature type="domain" description="DNA ligase D polymerase" evidence="1">
    <location>
        <begin position="39"/>
        <end position="298"/>
    </location>
</feature>
<dbReference type="NCBIfam" id="TIGR02778">
    <property type="entry name" value="ligD_pol"/>
    <property type="match status" value="1"/>
</dbReference>
<protein>
    <submittedName>
        <fullName evidence="2">Non-homologous end-joining DNA ligase</fullName>
        <ecNumber evidence="2">6.5.1.1</ecNumber>
    </submittedName>
</protein>
<keyword evidence="3" id="KW-1185">Reference proteome</keyword>
<evidence type="ECO:0000313" key="3">
    <source>
        <dbReference type="Proteomes" id="UP001589748"/>
    </source>
</evidence>
<dbReference type="Pfam" id="PF21686">
    <property type="entry name" value="LigD_Prim-Pol"/>
    <property type="match status" value="1"/>
</dbReference>
<accession>A0ABV5LRZ4</accession>
<dbReference type="InterPro" id="IPR033649">
    <property type="entry name" value="MtLigD_Pol-like"/>
</dbReference>
<comment type="caution">
    <text evidence="2">The sequence shown here is derived from an EMBL/GenBank/DDBJ whole genome shotgun (WGS) entry which is preliminary data.</text>
</comment>
<dbReference type="GO" id="GO:0003910">
    <property type="term" value="F:DNA ligase (ATP) activity"/>
    <property type="evidence" value="ECO:0007669"/>
    <property type="project" value="UniProtKB-EC"/>
</dbReference>
<dbReference type="Proteomes" id="UP001589748">
    <property type="component" value="Unassembled WGS sequence"/>
</dbReference>